<keyword evidence="2" id="KW-1185">Reference proteome</keyword>
<proteinExistence type="predicted"/>
<organism evidence="1 2">
    <name type="scientific">Escherichia phage vojen</name>
    <dbReference type="NCBI Taxonomy" id="2696460"/>
    <lineage>
        <taxon>Viruses</taxon>
        <taxon>Duplodnaviria</taxon>
        <taxon>Heunggongvirae</taxon>
        <taxon>Uroviricota</taxon>
        <taxon>Caudoviricetes</taxon>
        <taxon>Drexlerviridae</taxon>
        <taxon>Tempevirinae</taxon>
        <taxon>Hanrivervirus</taxon>
        <taxon>Hanrivervirus vojen</taxon>
    </lineage>
</organism>
<evidence type="ECO:0000313" key="1">
    <source>
        <dbReference type="EMBL" id="QHR65327.1"/>
    </source>
</evidence>
<dbReference type="EMBL" id="MN850569">
    <property type="protein sequence ID" value="QHR65327.1"/>
    <property type="molecule type" value="Genomic_DNA"/>
</dbReference>
<evidence type="ECO:0000313" key="2">
    <source>
        <dbReference type="Proteomes" id="UP000464072"/>
    </source>
</evidence>
<reference evidence="2" key="1">
    <citation type="submission" date="2019-12" db="EMBL/GenBank/DDBJ databases">
        <authorList>
            <person name="Olsen N.S."/>
            <person name="Junco L.M.F."/>
            <person name="Kot W."/>
            <person name="Hansen L.H."/>
        </authorList>
    </citation>
    <scope>NUCLEOTIDE SEQUENCE [LARGE SCALE GENOMIC DNA]</scope>
</reference>
<name>A0A6B9WIJ3_9CAUD</name>
<sequence length="82" mass="9145">MSKLTLDELMEKIDEVGFNKLVDFHLTACEITAQEFSDMLSDASEIYTSLCGREIKVIEIEMPGDPVFARLAAAFDEENVGL</sequence>
<gene>
    <name evidence="1" type="ORF">vojen_6</name>
</gene>
<accession>A0A6B9WIJ3</accession>
<dbReference type="Proteomes" id="UP000464072">
    <property type="component" value="Segment"/>
</dbReference>
<protein>
    <submittedName>
        <fullName evidence="1">Uncharacterized protein</fullName>
    </submittedName>
</protein>